<reference evidence="2" key="1">
    <citation type="journal article" date="2022" name="Int. J. Mol. Sci.">
        <title>Draft Genome of Tanacetum Coccineum: Genomic Comparison of Closely Related Tanacetum-Family Plants.</title>
        <authorList>
            <person name="Yamashiro T."/>
            <person name="Shiraishi A."/>
            <person name="Nakayama K."/>
            <person name="Satake H."/>
        </authorList>
    </citation>
    <scope>NUCLEOTIDE SEQUENCE</scope>
</reference>
<accession>A0ABQ5AQU1</accession>
<evidence type="ECO:0000313" key="3">
    <source>
        <dbReference type="Proteomes" id="UP001151760"/>
    </source>
</evidence>
<protein>
    <recommendedName>
        <fullName evidence="1">Retrovirus-related Pol polyprotein from transposon TNT 1-94-like beta-barrel domain-containing protein</fullName>
    </recommendedName>
</protein>
<comment type="caution">
    <text evidence="2">The sequence shown here is derived from an EMBL/GenBank/DDBJ whole genome shotgun (WGS) entry which is preliminary data.</text>
</comment>
<dbReference type="Proteomes" id="UP001151760">
    <property type="component" value="Unassembled WGS sequence"/>
</dbReference>
<name>A0ABQ5AQU1_9ASTR</name>
<keyword evidence="3" id="KW-1185">Reference proteome</keyword>
<evidence type="ECO:0000259" key="1">
    <source>
        <dbReference type="Pfam" id="PF22936"/>
    </source>
</evidence>
<feature type="domain" description="Retrovirus-related Pol polyprotein from transposon TNT 1-94-like beta-barrel" evidence="1">
    <location>
        <begin position="57"/>
        <end position="102"/>
    </location>
</feature>
<dbReference type="EMBL" id="BQNB010012531">
    <property type="protein sequence ID" value="GJT04733.1"/>
    <property type="molecule type" value="Genomic_DNA"/>
</dbReference>
<dbReference type="PANTHER" id="PTHR47592:SF27">
    <property type="entry name" value="OS08G0421700 PROTEIN"/>
    <property type="match status" value="1"/>
</dbReference>
<proteinExistence type="predicted"/>
<evidence type="ECO:0000313" key="2">
    <source>
        <dbReference type="EMBL" id="GJT04733.1"/>
    </source>
</evidence>
<dbReference type="PANTHER" id="PTHR47592">
    <property type="entry name" value="PBF68 PROTEIN"/>
    <property type="match status" value="1"/>
</dbReference>
<dbReference type="InterPro" id="IPR054722">
    <property type="entry name" value="PolX-like_BBD"/>
</dbReference>
<organism evidence="2 3">
    <name type="scientific">Tanacetum coccineum</name>
    <dbReference type="NCBI Taxonomy" id="301880"/>
    <lineage>
        <taxon>Eukaryota</taxon>
        <taxon>Viridiplantae</taxon>
        <taxon>Streptophyta</taxon>
        <taxon>Embryophyta</taxon>
        <taxon>Tracheophyta</taxon>
        <taxon>Spermatophyta</taxon>
        <taxon>Magnoliopsida</taxon>
        <taxon>eudicotyledons</taxon>
        <taxon>Gunneridae</taxon>
        <taxon>Pentapetalae</taxon>
        <taxon>asterids</taxon>
        <taxon>campanulids</taxon>
        <taxon>Asterales</taxon>
        <taxon>Asteraceae</taxon>
        <taxon>Asteroideae</taxon>
        <taxon>Anthemideae</taxon>
        <taxon>Anthemidinae</taxon>
        <taxon>Tanacetum</taxon>
    </lineage>
</organism>
<dbReference type="Pfam" id="PF22936">
    <property type="entry name" value="Pol_BBD"/>
    <property type="match status" value="1"/>
</dbReference>
<sequence>MTRMAKGILSNLAPKAGIVKQNSRDLLTTVTQPGRTVPANCKMPKRVNLVGTNNSGWWIDTGATRHVCADKSMFHSFRAVDNGQKLYMGNSATADIKRRDVILKMTPRKRYKLT</sequence>
<gene>
    <name evidence="2" type="ORF">Tco_0839195</name>
</gene>
<reference evidence="2" key="2">
    <citation type="submission" date="2022-01" db="EMBL/GenBank/DDBJ databases">
        <authorList>
            <person name="Yamashiro T."/>
            <person name="Shiraishi A."/>
            <person name="Satake H."/>
            <person name="Nakayama K."/>
        </authorList>
    </citation>
    <scope>NUCLEOTIDE SEQUENCE</scope>
</reference>